<dbReference type="AlphaFoldDB" id="A0A5C3MK73"/>
<sequence>MSYAFRHQPFKGLYLTYELLATLFIRFPLWALLAIPRSWRPRNSWSFKRAFLIRVVRHVLQTTEHTGPFIKMPNHLAITPGVDVNGVWVGAVPQLIGGELKKWAEAVSVTSVRVPGYWTHKKGSSIKVAAPPQPGEKVVYALHGGAYIRLSAHPTDPTAAIARGLLKHVEPVHRVFSVEYRLSADKPFKPAFPFPAALLDALAGYNYLVNVIGFSPSDIIIAGDSAGGNLALALTRYLVEYRESSEVKLPGPPSGLLLLSPWGDLGKTQESLPHSSATTRRASDYVGPGPGFNYAKRAFLGSHGPGFAEHNRYISPASLDPSLSIDFIGFPRTFIVAGGAEVLVDQIRTLGDRMIRDLGEGNGVQQDDGKVRYYEAPDGVHDYLAFTWHDPERTDTLTEISKWVCAS</sequence>
<feature type="domain" description="Alpha/beta hydrolase fold-3" evidence="5">
    <location>
        <begin position="141"/>
        <end position="354"/>
    </location>
</feature>
<dbReference type="InterPro" id="IPR050300">
    <property type="entry name" value="GDXG_lipolytic_enzyme"/>
</dbReference>
<dbReference type="InterPro" id="IPR013094">
    <property type="entry name" value="AB_hydrolase_3"/>
</dbReference>
<evidence type="ECO:0000313" key="6">
    <source>
        <dbReference type="EMBL" id="TFK44786.1"/>
    </source>
</evidence>
<keyword evidence="4" id="KW-0812">Transmembrane</keyword>
<organism evidence="6 7">
    <name type="scientific">Crucibulum laeve</name>
    <dbReference type="NCBI Taxonomy" id="68775"/>
    <lineage>
        <taxon>Eukaryota</taxon>
        <taxon>Fungi</taxon>
        <taxon>Dikarya</taxon>
        <taxon>Basidiomycota</taxon>
        <taxon>Agaricomycotina</taxon>
        <taxon>Agaricomycetes</taxon>
        <taxon>Agaricomycetidae</taxon>
        <taxon>Agaricales</taxon>
        <taxon>Agaricineae</taxon>
        <taxon>Nidulariaceae</taxon>
        <taxon>Crucibulum</taxon>
    </lineage>
</organism>
<dbReference type="Proteomes" id="UP000308652">
    <property type="component" value="Unassembled WGS sequence"/>
</dbReference>
<accession>A0A5C3MK73</accession>
<evidence type="ECO:0000256" key="1">
    <source>
        <dbReference type="ARBA" id="ARBA00010515"/>
    </source>
</evidence>
<evidence type="ECO:0000256" key="2">
    <source>
        <dbReference type="ARBA" id="ARBA00022801"/>
    </source>
</evidence>
<dbReference type="PROSITE" id="PS01174">
    <property type="entry name" value="LIPASE_GDXG_SER"/>
    <property type="match status" value="1"/>
</dbReference>
<keyword evidence="4" id="KW-0472">Membrane</keyword>
<feature type="active site" evidence="3">
    <location>
        <position position="225"/>
    </location>
</feature>
<keyword evidence="2 6" id="KW-0378">Hydrolase</keyword>
<feature type="transmembrane region" description="Helical" evidence="4">
    <location>
        <begin position="12"/>
        <end position="35"/>
    </location>
</feature>
<comment type="similarity">
    <text evidence="1">Belongs to the 'GDXG' lipolytic enzyme family.</text>
</comment>
<dbReference type="Gene3D" id="3.40.50.1820">
    <property type="entry name" value="alpha/beta hydrolase"/>
    <property type="match status" value="1"/>
</dbReference>
<dbReference type="EMBL" id="ML213590">
    <property type="protein sequence ID" value="TFK44786.1"/>
    <property type="molecule type" value="Genomic_DNA"/>
</dbReference>
<keyword evidence="4" id="KW-1133">Transmembrane helix</keyword>
<evidence type="ECO:0000256" key="3">
    <source>
        <dbReference type="PROSITE-ProRule" id="PRU10038"/>
    </source>
</evidence>
<dbReference type="SUPFAM" id="SSF53474">
    <property type="entry name" value="alpha/beta-Hydrolases"/>
    <property type="match status" value="1"/>
</dbReference>
<evidence type="ECO:0000313" key="7">
    <source>
        <dbReference type="Proteomes" id="UP000308652"/>
    </source>
</evidence>
<dbReference type="PANTHER" id="PTHR48081:SF26">
    <property type="entry name" value="ALPHA_BETA HYDROLASE FOLD-3 DOMAIN-CONTAINING PROTEIN"/>
    <property type="match status" value="1"/>
</dbReference>
<dbReference type="InterPro" id="IPR033140">
    <property type="entry name" value="Lipase_GDXG_put_SER_AS"/>
</dbReference>
<name>A0A5C3MK73_9AGAR</name>
<dbReference type="PANTHER" id="PTHR48081">
    <property type="entry name" value="AB HYDROLASE SUPERFAMILY PROTEIN C4A8.06C"/>
    <property type="match status" value="1"/>
</dbReference>
<dbReference type="STRING" id="68775.A0A5C3MK73"/>
<evidence type="ECO:0000256" key="4">
    <source>
        <dbReference type="SAM" id="Phobius"/>
    </source>
</evidence>
<dbReference type="Pfam" id="PF07859">
    <property type="entry name" value="Abhydrolase_3"/>
    <property type="match status" value="1"/>
</dbReference>
<reference evidence="6 7" key="1">
    <citation type="journal article" date="2019" name="Nat. Ecol. Evol.">
        <title>Megaphylogeny resolves global patterns of mushroom evolution.</title>
        <authorList>
            <person name="Varga T."/>
            <person name="Krizsan K."/>
            <person name="Foldi C."/>
            <person name="Dima B."/>
            <person name="Sanchez-Garcia M."/>
            <person name="Sanchez-Ramirez S."/>
            <person name="Szollosi G.J."/>
            <person name="Szarkandi J.G."/>
            <person name="Papp V."/>
            <person name="Albert L."/>
            <person name="Andreopoulos W."/>
            <person name="Angelini C."/>
            <person name="Antonin V."/>
            <person name="Barry K.W."/>
            <person name="Bougher N.L."/>
            <person name="Buchanan P."/>
            <person name="Buyck B."/>
            <person name="Bense V."/>
            <person name="Catcheside P."/>
            <person name="Chovatia M."/>
            <person name="Cooper J."/>
            <person name="Damon W."/>
            <person name="Desjardin D."/>
            <person name="Finy P."/>
            <person name="Geml J."/>
            <person name="Haridas S."/>
            <person name="Hughes K."/>
            <person name="Justo A."/>
            <person name="Karasinski D."/>
            <person name="Kautmanova I."/>
            <person name="Kiss B."/>
            <person name="Kocsube S."/>
            <person name="Kotiranta H."/>
            <person name="LaButti K.M."/>
            <person name="Lechner B.E."/>
            <person name="Liimatainen K."/>
            <person name="Lipzen A."/>
            <person name="Lukacs Z."/>
            <person name="Mihaltcheva S."/>
            <person name="Morgado L.N."/>
            <person name="Niskanen T."/>
            <person name="Noordeloos M.E."/>
            <person name="Ohm R.A."/>
            <person name="Ortiz-Santana B."/>
            <person name="Ovrebo C."/>
            <person name="Racz N."/>
            <person name="Riley R."/>
            <person name="Savchenko A."/>
            <person name="Shiryaev A."/>
            <person name="Soop K."/>
            <person name="Spirin V."/>
            <person name="Szebenyi C."/>
            <person name="Tomsovsky M."/>
            <person name="Tulloss R.E."/>
            <person name="Uehling J."/>
            <person name="Grigoriev I.V."/>
            <person name="Vagvolgyi C."/>
            <person name="Papp T."/>
            <person name="Martin F.M."/>
            <person name="Miettinen O."/>
            <person name="Hibbett D.S."/>
            <person name="Nagy L.G."/>
        </authorList>
    </citation>
    <scope>NUCLEOTIDE SEQUENCE [LARGE SCALE GENOMIC DNA]</scope>
    <source>
        <strain evidence="6 7">CBS 166.37</strain>
    </source>
</reference>
<evidence type="ECO:0000259" key="5">
    <source>
        <dbReference type="Pfam" id="PF07859"/>
    </source>
</evidence>
<keyword evidence="7" id="KW-1185">Reference proteome</keyword>
<dbReference type="InterPro" id="IPR029058">
    <property type="entry name" value="AB_hydrolase_fold"/>
</dbReference>
<dbReference type="OrthoDB" id="2152029at2759"/>
<protein>
    <submittedName>
        <fullName evidence="6">Alpha/Beta hydrolase protein</fullName>
    </submittedName>
</protein>
<gene>
    <name evidence="6" type="ORF">BDQ12DRAFT_621177</name>
</gene>
<proteinExistence type="inferred from homology"/>
<dbReference type="GO" id="GO:0016787">
    <property type="term" value="F:hydrolase activity"/>
    <property type="evidence" value="ECO:0007669"/>
    <property type="project" value="UniProtKB-KW"/>
</dbReference>